<dbReference type="PROSITE" id="PS50297">
    <property type="entry name" value="ANK_REP_REGION"/>
    <property type="match status" value="5"/>
</dbReference>
<dbReference type="SUPFAM" id="SSF48403">
    <property type="entry name" value="Ankyrin repeat"/>
    <property type="match status" value="1"/>
</dbReference>
<evidence type="ECO:0000256" key="4">
    <source>
        <dbReference type="SAM" id="MobiDB-lite"/>
    </source>
</evidence>
<dbReference type="Pfam" id="PF13637">
    <property type="entry name" value="Ank_4"/>
    <property type="match status" value="1"/>
</dbReference>
<organism evidence="5 6">
    <name type="scientific">Hirsutella rhossiliensis</name>
    <dbReference type="NCBI Taxonomy" id="111463"/>
    <lineage>
        <taxon>Eukaryota</taxon>
        <taxon>Fungi</taxon>
        <taxon>Dikarya</taxon>
        <taxon>Ascomycota</taxon>
        <taxon>Pezizomycotina</taxon>
        <taxon>Sordariomycetes</taxon>
        <taxon>Hypocreomycetidae</taxon>
        <taxon>Hypocreales</taxon>
        <taxon>Ophiocordycipitaceae</taxon>
        <taxon>Hirsutella</taxon>
    </lineage>
</organism>
<evidence type="ECO:0000313" key="6">
    <source>
        <dbReference type="Proteomes" id="UP000824596"/>
    </source>
</evidence>
<feature type="repeat" description="ANK" evidence="3">
    <location>
        <begin position="292"/>
        <end position="324"/>
    </location>
</feature>
<keyword evidence="1" id="KW-0677">Repeat</keyword>
<proteinExistence type="predicted"/>
<name>A0A9P8SDU5_9HYPO</name>
<reference evidence="5" key="1">
    <citation type="submission" date="2021-09" db="EMBL/GenBank/DDBJ databases">
        <title>A high-quality genome of the endoparasitic fungus Hirsutella rhossiliensis with a comparison of Hirsutella genomes reveals transposable elements contributing to genome size variation.</title>
        <authorList>
            <person name="Lin R."/>
            <person name="Jiao Y."/>
            <person name="Sun X."/>
            <person name="Ling J."/>
            <person name="Xie B."/>
            <person name="Cheng X."/>
        </authorList>
    </citation>
    <scope>NUCLEOTIDE SEQUENCE</scope>
    <source>
        <strain evidence="5">HR02</strain>
    </source>
</reference>
<dbReference type="GO" id="GO:0004842">
    <property type="term" value="F:ubiquitin-protein transferase activity"/>
    <property type="evidence" value="ECO:0007669"/>
    <property type="project" value="TreeGrafter"/>
</dbReference>
<feature type="repeat" description="ANK" evidence="3">
    <location>
        <begin position="66"/>
        <end position="98"/>
    </location>
</feature>
<evidence type="ECO:0000256" key="2">
    <source>
        <dbReference type="ARBA" id="ARBA00023043"/>
    </source>
</evidence>
<dbReference type="PROSITE" id="PS50088">
    <property type="entry name" value="ANK_REPEAT"/>
    <property type="match status" value="5"/>
</dbReference>
<evidence type="ECO:0000256" key="1">
    <source>
        <dbReference type="ARBA" id="ARBA00022737"/>
    </source>
</evidence>
<dbReference type="GeneID" id="68358708"/>
<dbReference type="OrthoDB" id="341259at2759"/>
<evidence type="ECO:0000256" key="3">
    <source>
        <dbReference type="PROSITE-ProRule" id="PRU00023"/>
    </source>
</evidence>
<gene>
    <name evidence="5" type="ORF">HRG_09579</name>
</gene>
<protein>
    <submittedName>
        <fullName evidence="5">Ankyrin repeats (3 copies) domain-containing protein</fullName>
    </submittedName>
</protein>
<feature type="region of interest" description="Disordered" evidence="4">
    <location>
        <begin position="1"/>
        <end position="24"/>
    </location>
</feature>
<dbReference type="Pfam" id="PF12796">
    <property type="entry name" value="Ank_2"/>
    <property type="match status" value="2"/>
</dbReference>
<dbReference type="PANTHER" id="PTHR24171">
    <property type="entry name" value="ANKYRIN REPEAT DOMAIN-CONTAINING PROTEIN 39-RELATED"/>
    <property type="match status" value="1"/>
</dbReference>
<dbReference type="PRINTS" id="PR01415">
    <property type="entry name" value="ANKYRIN"/>
</dbReference>
<dbReference type="Proteomes" id="UP000824596">
    <property type="component" value="Unassembled WGS sequence"/>
</dbReference>
<feature type="repeat" description="ANK" evidence="3">
    <location>
        <begin position="325"/>
        <end position="351"/>
    </location>
</feature>
<dbReference type="RefSeq" id="XP_044716631.1">
    <property type="nucleotide sequence ID" value="XM_044868050.1"/>
</dbReference>
<dbReference type="PANTHER" id="PTHR24171:SF8">
    <property type="entry name" value="BRCA1-ASSOCIATED RING DOMAIN PROTEIN 1"/>
    <property type="match status" value="1"/>
</dbReference>
<dbReference type="InterPro" id="IPR002110">
    <property type="entry name" value="Ankyrin_rpt"/>
</dbReference>
<keyword evidence="6" id="KW-1185">Reference proteome</keyword>
<keyword evidence="2 3" id="KW-0040">ANK repeat</keyword>
<feature type="repeat" description="ANK" evidence="3">
    <location>
        <begin position="99"/>
        <end position="131"/>
    </location>
</feature>
<dbReference type="AlphaFoldDB" id="A0A9P8SDU5"/>
<comment type="caution">
    <text evidence="5">The sequence shown here is derived from an EMBL/GenBank/DDBJ whole genome shotgun (WGS) entry which is preliminary data.</text>
</comment>
<dbReference type="InterPro" id="IPR036770">
    <property type="entry name" value="Ankyrin_rpt-contain_sf"/>
</dbReference>
<dbReference type="SMART" id="SM00248">
    <property type="entry name" value="ANK"/>
    <property type="match status" value="8"/>
</dbReference>
<feature type="repeat" description="ANK" evidence="3">
    <location>
        <begin position="259"/>
        <end position="291"/>
    </location>
</feature>
<evidence type="ECO:0000313" key="5">
    <source>
        <dbReference type="EMBL" id="KAH0959118.1"/>
    </source>
</evidence>
<sequence length="351" mass="38388">MARVRSAPSPVNASPSDSDLHSKATHSRVIGLQMSWKQAIEEGNDPALVAVINSCNDMIALVEEESGMTPLHYAAKCGRLEAVRFLLGKRFPLNATDKFGRTPLYMAVLHQQLETVKSLLQNDADPNIRCRCKTSTVSKAAEYGNRAMLRLLREAGAAWNTANVDGESPKELAARNGHVIPWARYEADQHDRLLNAAQEGHVESVRRLVRLGVDPAERPPNSMSALETACEGGKIEVVRFLLCDASVGTAPAFERIKSMGETAIHKATMNGHGTVVRLLLQNGLSPDTRDFDNMTPLHRAAARGHEKVATVLLEYKANINAKGLHGATPLHQAEKQKRTGMIRFLLDRGAN</sequence>
<dbReference type="EMBL" id="JAIZPD010000013">
    <property type="protein sequence ID" value="KAH0959118.1"/>
    <property type="molecule type" value="Genomic_DNA"/>
</dbReference>
<dbReference type="GO" id="GO:0085020">
    <property type="term" value="P:protein K6-linked ubiquitination"/>
    <property type="evidence" value="ECO:0007669"/>
    <property type="project" value="TreeGrafter"/>
</dbReference>
<dbReference type="Gene3D" id="1.25.40.20">
    <property type="entry name" value="Ankyrin repeat-containing domain"/>
    <property type="match status" value="2"/>
</dbReference>
<dbReference type="Pfam" id="PF00023">
    <property type="entry name" value="Ank"/>
    <property type="match status" value="1"/>
</dbReference>
<accession>A0A9P8SDU5</accession>